<dbReference type="InterPro" id="IPR000477">
    <property type="entry name" value="RT_dom"/>
</dbReference>
<protein>
    <submittedName>
        <fullName evidence="3">Ty3/gypsy retrotransposon protein</fullName>
    </submittedName>
</protein>
<proteinExistence type="predicted"/>
<sequence>MTAMIKEMLDSGVICPSTSPFSSPILLVRKKDGTLRFCVDYRALNSITIKDRFPIPTVDELHVMPFELSNAPSTFQATMNEVFRDVLRKFVLVFFDNILVYRKDWTSHLQHLQVVLSIFTTHQLFAKMSKCQFGVSTGAYLGHIISPQGVAADPEKLAAIQSWVYPLSVSALRGFLGLTDYYRKFVQHYAEIAAPLTGLLKKQSFVWTDGAQAAFDQLKSRMVSLHILGIPNFDLTFDVTIDASGFAIGAVLSQNSHPLAFFSKKLCPRIQSASAYDREMYAITSAQKWLTKLLGYDYEILYTPGRTNVVADAFSRKAGAIYHAISS</sequence>
<evidence type="ECO:0000259" key="1">
    <source>
        <dbReference type="Pfam" id="PF00078"/>
    </source>
</evidence>
<comment type="caution">
    <text evidence="3">The sequence shown here is derived from an EMBL/GenBank/DDBJ whole genome shotgun (WGS) entry which is preliminary data.</text>
</comment>
<feature type="domain" description="Reverse transcriptase" evidence="1">
    <location>
        <begin position="62"/>
        <end position="145"/>
    </location>
</feature>
<dbReference type="SUPFAM" id="SSF56672">
    <property type="entry name" value="DNA/RNA polymerases"/>
    <property type="match status" value="1"/>
</dbReference>
<dbReference type="AlphaFoldDB" id="A0A392MJP1"/>
<dbReference type="EMBL" id="LXQA010012743">
    <property type="protein sequence ID" value="MCH87697.1"/>
    <property type="molecule type" value="Genomic_DNA"/>
</dbReference>
<keyword evidence="4" id="KW-1185">Reference proteome</keyword>
<evidence type="ECO:0000313" key="4">
    <source>
        <dbReference type="Proteomes" id="UP000265520"/>
    </source>
</evidence>
<accession>A0A392MJP1</accession>
<name>A0A392MJP1_9FABA</name>
<dbReference type="FunFam" id="3.30.70.270:FF:000020">
    <property type="entry name" value="Transposon Tf2-6 polyprotein-like Protein"/>
    <property type="match status" value="1"/>
</dbReference>
<dbReference type="InterPro" id="IPR041577">
    <property type="entry name" value="RT_RNaseH_2"/>
</dbReference>
<dbReference type="CDD" id="cd01647">
    <property type="entry name" value="RT_LTR"/>
    <property type="match status" value="1"/>
</dbReference>
<dbReference type="InterPro" id="IPR043502">
    <property type="entry name" value="DNA/RNA_pol_sf"/>
</dbReference>
<reference evidence="3 4" key="1">
    <citation type="journal article" date="2018" name="Front. Plant Sci.">
        <title>Red Clover (Trifolium pratense) and Zigzag Clover (T. medium) - A Picture of Genomic Similarities and Differences.</title>
        <authorList>
            <person name="Dluhosova J."/>
            <person name="Istvanek J."/>
            <person name="Nedelnik J."/>
            <person name="Repkova J."/>
        </authorList>
    </citation>
    <scope>NUCLEOTIDE SEQUENCE [LARGE SCALE GENOMIC DNA]</scope>
    <source>
        <strain evidence="4">cv. 10/8</strain>
        <tissue evidence="3">Leaf</tissue>
    </source>
</reference>
<dbReference type="Proteomes" id="UP000265520">
    <property type="component" value="Unassembled WGS sequence"/>
</dbReference>
<dbReference type="PANTHER" id="PTHR33064:SF37">
    <property type="entry name" value="RIBONUCLEASE H"/>
    <property type="match status" value="1"/>
</dbReference>
<dbReference type="Pfam" id="PF17919">
    <property type="entry name" value="RT_RNaseH_2"/>
    <property type="match status" value="1"/>
</dbReference>
<organism evidence="3 4">
    <name type="scientific">Trifolium medium</name>
    <dbReference type="NCBI Taxonomy" id="97028"/>
    <lineage>
        <taxon>Eukaryota</taxon>
        <taxon>Viridiplantae</taxon>
        <taxon>Streptophyta</taxon>
        <taxon>Embryophyta</taxon>
        <taxon>Tracheophyta</taxon>
        <taxon>Spermatophyta</taxon>
        <taxon>Magnoliopsida</taxon>
        <taxon>eudicotyledons</taxon>
        <taxon>Gunneridae</taxon>
        <taxon>Pentapetalae</taxon>
        <taxon>rosids</taxon>
        <taxon>fabids</taxon>
        <taxon>Fabales</taxon>
        <taxon>Fabaceae</taxon>
        <taxon>Papilionoideae</taxon>
        <taxon>50 kb inversion clade</taxon>
        <taxon>NPAAA clade</taxon>
        <taxon>Hologalegina</taxon>
        <taxon>IRL clade</taxon>
        <taxon>Trifolieae</taxon>
        <taxon>Trifolium</taxon>
    </lineage>
</organism>
<dbReference type="Pfam" id="PF00078">
    <property type="entry name" value="RVT_1"/>
    <property type="match status" value="1"/>
</dbReference>
<dbReference type="Gene3D" id="3.10.10.10">
    <property type="entry name" value="HIV Type 1 Reverse Transcriptase, subunit A, domain 1"/>
    <property type="match status" value="1"/>
</dbReference>
<evidence type="ECO:0000313" key="3">
    <source>
        <dbReference type="EMBL" id="MCH87697.1"/>
    </source>
</evidence>
<dbReference type="Gene3D" id="3.30.70.270">
    <property type="match status" value="2"/>
</dbReference>
<feature type="domain" description="Reverse transcriptase/retrotransposon-derived protein RNase H-like" evidence="2">
    <location>
        <begin position="207"/>
        <end position="291"/>
    </location>
</feature>
<dbReference type="InterPro" id="IPR051320">
    <property type="entry name" value="Viral_Replic_Matur_Polypro"/>
</dbReference>
<feature type="non-terminal residue" evidence="3">
    <location>
        <position position="327"/>
    </location>
</feature>
<dbReference type="PANTHER" id="PTHR33064">
    <property type="entry name" value="POL PROTEIN"/>
    <property type="match status" value="1"/>
</dbReference>
<dbReference type="FunFam" id="3.30.70.270:FF:000003">
    <property type="entry name" value="Transposon Ty3-G Gag-Pol polyprotein"/>
    <property type="match status" value="1"/>
</dbReference>
<gene>
    <name evidence="3" type="ORF">A2U01_0008575</name>
</gene>
<evidence type="ECO:0000259" key="2">
    <source>
        <dbReference type="Pfam" id="PF17919"/>
    </source>
</evidence>
<dbReference type="InterPro" id="IPR043128">
    <property type="entry name" value="Rev_trsase/Diguanyl_cyclase"/>
</dbReference>